<dbReference type="EMBL" id="PEIK01000010">
    <property type="protein sequence ID" value="PIH03542.1"/>
    <property type="molecule type" value="Genomic_DNA"/>
</dbReference>
<dbReference type="GO" id="GO:0016887">
    <property type="term" value="F:ATP hydrolysis activity"/>
    <property type="evidence" value="ECO:0007669"/>
    <property type="project" value="InterPro"/>
</dbReference>
<keyword evidence="6" id="KW-1185">Reference proteome</keyword>
<sequence length="223" mass="25241">MIKLDIVKSLNYFDLQCNLTLGNEIVALQGSSGSGKTTILDCIAGIKTPDIGIIKIDNKIVFSSSENINLPIKDRHVGYLFQNYALFPHMTVEENILFGVKNQKDYDISYIKYITETFKIQHLKDRRPNQISGGEKQRVALARALAIKPNVLMLDEPFAALDKATKEVVYKEFIEYKKQFKMSILLVTHDPYEAELLADRSIIINEGVLVKSKDAFNIVQNSL</sequence>
<dbReference type="AlphaFoldDB" id="A0A2G7HGS4"/>
<dbReference type="Gene3D" id="3.40.50.300">
    <property type="entry name" value="P-loop containing nucleotide triphosphate hydrolases"/>
    <property type="match status" value="1"/>
</dbReference>
<gene>
    <name evidence="5" type="ORF">CS538_12845</name>
</gene>
<evidence type="ECO:0000256" key="2">
    <source>
        <dbReference type="ARBA" id="ARBA00022741"/>
    </source>
</evidence>
<dbReference type="SMART" id="SM00382">
    <property type="entry name" value="AAA"/>
    <property type="match status" value="1"/>
</dbReference>
<keyword evidence="3" id="KW-0067">ATP-binding</keyword>
<dbReference type="Proteomes" id="UP000231322">
    <property type="component" value="Unassembled WGS sequence"/>
</dbReference>
<proteinExistence type="predicted"/>
<dbReference type="Pfam" id="PF00005">
    <property type="entry name" value="ABC_tran"/>
    <property type="match status" value="1"/>
</dbReference>
<dbReference type="PROSITE" id="PS50893">
    <property type="entry name" value="ABC_TRANSPORTER_2"/>
    <property type="match status" value="1"/>
</dbReference>
<organism evidence="5 6">
    <name type="scientific">Clostridium combesii</name>
    <dbReference type="NCBI Taxonomy" id="39481"/>
    <lineage>
        <taxon>Bacteria</taxon>
        <taxon>Bacillati</taxon>
        <taxon>Bacillota</taxon>
        <taxon>Clostridia</taxon>
        <taxon>Eubacteriales</taxon>
        <taxon>Clostridiaceae</taxon>
        <taxon>Clostridium</taxon>
    </lineage>
</organism>
<protein>
    <submittedName>
        <fullName evidence="5">ABC transporter</fullName>
    </submittedName>
</protein>
<dbReference type="FunFam" id="3.40.50.300:FF:003908">
    <property type="entry name" value="Molybdate ABC transporter ATP-binding protein"/>
    <property type="match status" value="1"/>
</dbReference>
<evidence type="ECO:0000256" key="1">
    <source>
        <dbReference type="ARBA" id="ARBA00022448"/>
    </source>
</evidence>
<dbReference type="InterPro" id="IPR050093">
    <property type="entry name" value="ABC_SmlMolc_Importer"/>
</dbReference>
<dbReference type="InterPro" id="IPR027417">
    <property type="entry name" value="P-loop_NTPase"/>
</dbReference>
<dbReference type="InterPro" id="IPR003439">
    <property type="entry name" value="ABC_transporter-like_ATP-bd"/>
</dbReference>
<dbReference type="SUPFAM" id="SSF52540">
    <property type="entry name" value="P-loop containing nucleoside triphosphate hydrolases"/>
    <property type="match status" value="1"/>
</dbReference>
<dbReference type="RefSeq" id="WP_012099603.1">
    <property type="nucleotide sequence ID" value="NZ_PEIK01000010.1"/>
</dbReference>
<dbReference type="PROSITE" id="PS00211">
    <property type="entry name" value="ABC_TRANSPORTER_1"/>
    <property type="match status" value="1"/>
</dbReference>
<dbReference type="PANTHER" id="PTHR42781">
    <property type="entry name" value="SPERMIDINE/PUTRESCINE IMPORT ATP-BINDING PROTEIN POTA"/>
    <property type="match status" value="1"/>
</dbReference>
<evidence type="ECO:0000259" key="4">
    <source>
        <dbReference type="PROSITE" id="PS50893"/>
    </source>
</evidence>
<feature type="domain" description="ABC transporter" evidence="4">
    <location>
        <begin position="1"/>
        <end position="223"/>
    </location>
</feature>
<evidence type="ECO:0000313" key="6">
    <source>
        <dbReference type="Proteomes" id="UP000231322"/>
    </source>
</evidence>
<accession>A0A2G7HGS4</accession>
<dbReference type="InterPro" id="IPR017871">
    <property type="entry name" value="ABC_transporter-like_CS"/>
</dbReference>
<evidence type="ECO:0000313" key="5">
    <source>
        <dbReference type="EMBL" id="PIH03542.1"/>
    </source>
</evidence>
<keyword evidence="2" id="KW-0547">Nucleotide-binding</keyword>
<dbReference type="InterPro" id="IPR003593">
    <property type="entry name" value="AAA+_ATPase"/>
</dbReference>
<comment type="caution">
    <text evidence="5">The sequence shown here is derived from an EMBL/GenBank/DDBJ whole genome shotgun (WGS) entry which is preliminary data.</text>
</comment>
<name>A0A2G7HGS4_9CLOT</name>
<keyword evidence="1" id="KW-0813">Transport</keyword>
<dbReference type="GO" id="GO:0005524">
    <property type="term" value="F:ATP binding"/>
    <property type="evidence" value="ECO:0007669"/>
    <property type="project" value="UniProtKB-KW"/>
</dbReference>
<reference evidence="5 6" key="1">
    <citation type="submission" date="2017-10" db="EMBL/GenBank/DDBJ databases">
        <title>Reclassification of Eubacterium combesii and discrepancies in the nomenclature of botulinum neurotoxin producing clostridia. Request for an Opinion.</title>
        <authorList>
            <person name="Dobritsa A.P."/>
            <person name="Kutumbaka K.K."/>
            <person name="Samadpour M."/>
        </authorList>
    </citation>
    <scope>NUCLEOTIDE SEQUENCE [LARGE SCALE GENOMIC DNA]</scope>
    <source>
        <strain evidence="5 6">DSM 20696</strain>
    </source>
</reference>
<dbReference type="PANTHER" id="PTHR42781:SF4">
    <property type="entry name" value="SPERMIDINE_PUTRESCINE IMPORT ATP-BINDING PROTEIN POTA"/>
    <property type="match status" value="1"/>
</dbReference>
<evidence type="ECO:0000256" key="3">
    <source>
        <dbReference type="ARBA" id="ARBA00022840"/>
    </source>
</evidence>